<evidence type="ECO:0000313" key="2">
    <source>
        <dbReference type="EMBL" id="GIJ08234.1"/>
    </source>
</evidence>
<sequence>MAITPPKAAPLAVLPSTWAAAKTLVASSPSQSPKEAAPSTIHSLRNGRMRSTERIAPYPVRSGWLPDPPDGLGGPALPGWFGAPPDRPVVSRPAGRVDWSAGPAGWSFDGDTPDDSPLNSLSMAVPPRAGPSLGTPGGTL</sequence>
<dbReference type="Proteomes" id="UP000647017">
    <property type="component" value="Unassembled WGS sequence"/>
</dbReference>
<name>A0ABQ4HRG5_9ACTN</name>
<dbReference type="EMBL" id="BOOZ01000005">
    <property type="protein sequence ID" value="GIJ08234.1"/>
    <property type="molecule type" value="Genomic_DNA"/>
</dbReference>
<feature type="region of interest" description="Disordered" evidence="1">
    <location>
        <begin position="24"/>
        <end position="140"/>
    </location>
</feature>
<gene>
    <name evidence="2" type="ORF">Van01_14480</name>
</gene>
<proteinExistence type="predicted"/>
<evidence type="ECO:0000256" key="1">
    <source>
        <dbReference type="SAM" id="MobiDB-lite"/>
    </source>
</evidence>
<comment type="caution">
    <text evidence="2">The sequence shown here is derived from an EMBL/GenBank/DDBJ whole genome shotgun (WGS) entry which is preliminary data.</text>
</comment>
<reference evidence="2 3" key="1">
    <citation type="submission" date="2021-01" db="EMBL/GenBank/DDBJ databases">
        <title>Whole genome shotgun sequence of Verrucosispora andamanensis NBRC 109075.</title>
        <authorList>
            <person name="Komaki H."/>
            <person name="Tamura T."/>
        </authorList>
    </citation>
    <scope>NUCLEOTIDE SEQUENCE [LARGE SCALE GENOMIC DNA]</scope>
    <source>
        <strain evidence="2 3">NBRC 109075</strain>
    </source>
</reference>
<evidence type="ECO:0000313" key="3">
    <source>
        <dbReference type="Proteomes" id="UP000647017"/>
    </source>
</evidence>
<keyword evidence="3" id="KW-1185">Reference proteome</keyword>
<accession>A0ABQ4HRG5</accession>
<protein>
    <submittedName>
        <fullName evidence="2">Uncharacterized protein</fullName>
    </submittedName>
</protein>
<organism evidence="2 3">
    <name type="scientific">Micromonospora andamanensis</name>
    <dbReference type="NCBI Taxonomy" id="1287068"/>
    <lineage>
        <taxon>Bacteria</taxon>
        <taxon>Bacillati</taxon>
        <taxon>Actinomycetota</taxon>
        <taxon>Actinomycetes</taxon>
        <taxon>Micromonosporales</taxon>
        <taxon>Micromonosporaceae</taxon>
        <taxon>Micromonospora</taxon>
    </lineage>
</organism>